<reference evidence="1 2" key="1">
    <citation type="journal article" date="2015" name="Stand. Genomic Sci.">
        <title>Genomic Encyclopedia of Bacterial and Archaeal Type Strains, Phase III: the genomes of soil and plant-associated and newly described type strains.</title>
        <authorList>
            <person name="Whitman W.B."/>
            <person name="Woyke T."/>
            <person name="Klenk H.P."/>
            <person name="Zhou Y."/>
            <person name="Lilburn T.G."/>
            <person name="Beck B.J."/>
            <person name="De Vos P."/>
            <person name="Vandamme P."/>
            <person name="Eisen J.A."/>
            <person name="Garrity G."/>
            <person name="Hugenholtz P."/>
            <person name="Kyrpides N.C."/>
        </authorList>
    </citation>
    <scope>NUCLEOTIDE SEQUENCE [LARGE SCALE GENOMIC DNA]</scope>
    <source>
        <strain evidence="1 2">VKM Ac-2538</strain>
    </source>
</reference>
<keyword evidence="2" id="KW-1185">Reference proteome</keyword>
<comment type="caution">
    <text evidence="1">The sequence shown here is derived from an EMBL/GenBank/DDBJ whole genome shotgun (WGS) entry which is preliminary data.</text>
</comment>
<organism evidence="1 2">
    <name type="scientific">Kribbella orskensis</name>
    <dbReference type="NCBI Taxonomy" id="2512216"/>
    <lineage>
        <taxon>Bacteria</taxon>
        <taxon>Bacillati</taxon>
        <taxon>Actinomycetota</taxon>
        <taxon>Actinomycetes</taxon>
        <taxon>Propionibacteriales</taxon>
        <taxon>Kribbellaceae</taxon>
        <taxon>Kribbella</taxon>
    </lineage>
</organism>
<protein>
    <submittedName>
        <fullName evidence="1">Uncharacterized protein</fullName>
    </submittedName>
</protein>
<dbReference type="RefSeq" id="WP_255511354.1">
    <property type="nucleotide sequence ID" value="NZ_SLWM01000012.1"/>
</dbReference>
<dbReference type="Proteomes" id="UP000295818">
    <property type="component" value="Unassembled WGS sequence"/>
</dbReference>
<gene>
    <name evidence="1" type="ORF">EV644_11263</name>
</gene>
<evidence type="ECO:0000313" key="1">
    <source>
        <dbReference type="EMBL" id="TCO18315.1"/>
    </source>
</evidence>
<dbReference type="EMBL" id="SLWM01000012">
    <property type="protein sequence ID" value="TCO18315.1"/>
    <property type="molecule type" value="Genomic_DNA"/>
</dbReference>
<name>A0ABY2BHF0_9ACTN</name>
<sequence length="44" mass="4774">MKLATFSTWTELLLLLIAFVLSMVIGVERGRGVAGDHRGTAEGR</sequence>
<evidence type="ECO:0000313" key="2">
    <source>
        <dbReference type="Proteomes" id="UP000295818"/>
    </source>
</evidence>
<accession>A0ABY2BHF0</accession>
<proteinExistence type="predicted"/>